<feature type="region of interest" description="Disordered" evidence="1">
    <location>
        <begin position="38"/>
        <end position="133"/>
    </location>
</feature>
<evidence type="ECO:0000256" key="1">
    <source>
        <dbReference type="SAM" id="MobiDB-lite"/>
    </source>
</evidence>
<feature type="signal peptide" evidence="2">
    <location>
        <begin position="1"/>
        <end position="31"/>
    </location>
</feature>
<name>A0ABP9JWP8_9ACTN</name>
<proteinExistence type="predicted"/>
<gene>
    <name evidence="3" type="ORF">GCM10023336_08730</name>
</gene>
<dbReference type="Proteomes" id="UP001500124">
    <property type="component" value="Unassembled WGS sequence"/>
</dbReference>
<organism evidence="3 4">
    <name type="scientific">Streptomyces similanensis</name>
    <dbReference type="NCBI Taxonomy" id="1274988"/>
    <lineage>
        <taxon>Bacteria</taxon>
        <taxon>Bacillati</taxon>
        <taxon>Actinomycetota</taxon>
        <taxon>Actinomycetes</taxon>
        <taxon>Kitasatosporales</taxon>
        <taxon>Streptomycetaceae</taxon>
        <taxon>Streptomyces</taxon>
    </lineage>
</organism>
<sequence length="133" mass="13468">MGRGTTARTALALLAAALLALAFLAPAPSFASAQAFGPVRAEDRPPTAPTGAAPREERAASRACDPTGVGPAGPLRTRDRHRAHDPGPRPAERPAPAPGRAAAHEAATAGAACSRAPRPVPGRTPAALQVFRH</sequence>
<keyword evidence="4" id="KW-1185">Reference proteome</keyword>
<feature type="chain" id="PRO_5045670618" evidence="2">
    <location>
        <begin position="32"/>
        <end position="133"/>
    </location>
</feature>
<protein>
    <submittedName>
        <fullName evidence="3">Uncharacterized protein</fullName>
    </submittedName>
</protein>
<dbReference type="EMBL" id="BAABKC010000011">
    <property type="protein sequence ID" value="GAA5045247.1"/>
    <property type="molecule type" value="Genomic_DNA"/>
</dbReference>
<keyword evidence="2" id="KW-0732">Signal</keyword>
<comment type="caution">
    <text evidence="3">The sequence shown here is derived from an EMBL/GenBank/DDBJ whole genome shotgun (WGS) entry which is preliminary data.</text>
</comment>
<evidence type="ECO:0000313" key="3">
    <source>
        <dbReference type="EMBL" id="GAA5045247.1"/>
    </source>
</evidence>
<feature type="compositionally biased region" description="Basic and acidic residues" evidence="1">
    <location>
        <begin position="82"/>
        <end position="92"/>
    </location>
</feature>
<evidence type="ECO:0000256" key="2">
    <source>
        <dbReference type="SAM" id="SignalP"/>
    </source>
</evidence>
<reference evidence="4" key="1">
    <citation type="journal article" date="2019" name="Int. J. Syst. Evol. Microbiol.">
        <title>The Global Catalogue of Microorganisms (GCM) 10K type strain sequencing project: providing services to taxonomists for standard genome sequencing and annotation.</title>
        <authorList>
            <consortium name="The Broad Institute Genomics Platform"/>
            <consortium name="The Broad Institute Genome Sequencing Center for Infectious Disease"/>
            <person name="Wu L."/>
            <person name="Ma J."/>
        </authorList>
    </citation>
    <scope>NUCLEOTIDE SEQUENCE [LARGE SCALE GENOMIC DNA]</scope>
    <source>
        <strain evidence="4">JCM 18410</strain>
    </source>
</reference>
<evidence type="ECO:0000313" key="4">
    <source>
        <dbReference type="Proteomes" id="UP001500124"/>
    </source>
</evidence>
<accession>A0ABP9JWP8</accession>
<dbReference type="RefSeq" id="WP_345667079.1">
    <property type="nucleotide sequence ID" value="NZ_BAABKC010000011.1"/>
</dbReference>
<feature type="compositionally biased region" description="Low complexity" evidence="1">
    <location>
        <begin position="98"/>
        <end position="112"/>
    </location>
</feature>